<dbReference type="EMBL" id="LHXN01000031">
    <property type="protein sequence ID" value="KXA92779.1"/>
    <property type="molecule type" value="Genomic_DNA"/>
</dbReference>
<dbReference type="Pfam" id="PF20737">
    <property type="entry name" value="Glyco_hydro127C"/>
    <property type="match status" value="1"/>
</dbReference>
<gene>
    <name evidence="5" type="ORF">AKJ64_02245</name>
</gene>
<dbReference type="GO" id="GO:0005975">
    <property type="term" value="P:carbohydrate metabolic process"/>
    <property type="evidence" value="ECO:0007669"/>
    <property type="project" value="InterPro"/>
</dbReference>
<dbReference type="Proteomes" id="UP000070373">
    <property type="component" value="Unassembled WGS sequence"/>
</dbReference>
<evidence type="ECO:0008006" key="7">
    <source>
        <dbReference type="Google" id="ProtNLM"/>
    </source>
</evidence>
<dbReference type="InterPro" id="IPR012878">
    <property type="entry name" value="Beta-AFase-like_GH127_cat"/>
</dbReference>
<dbReference type="AlphaFoldDB" id="A0A133UF25"/>
<dbReference type="InterPro" id="IPR049049">
    <property type="entry name" value="Beta-AFase-like_GH127_C"/>
</dbReference>
<evidence type="ECO:0000259" key="4">
    <source>
        <dbReference type="Pfam" id="PF20737"/>
    </source>
</evidence>
<feature type="domain" description="Non-reducing end beta-L-arabinofuranosidase-like GH127 catalytic" evidence="2">
    <location>
        <begin position="21"/>
        <end position="419"/>
    </location>
</feature>
<reference evidence="5 6" key="1">
    <citation type="journal article" date="2016" name="Sci. Rep.">
        <title>Metabolic traits of an uncultured archaeal lineage -MSBL1- from brine pools of the Red Sea.</title>
        <authorList>
            <person name="Mwirichia R."/>
            <person name="Alam I."/>
            <person name="Rashid M."/>
            <person name="Vinu M."/>
            <person name="Ba-Alawi W."/>
            <person name="Anthony Kamau A."/>
            <person name="Kamanda Ngugi D."/>
            <person name="Goker M."/>
            <person name="Klenk H.P."/>
            <person name="Bajic V."/>
            <person name="Stingl U."/>
        </authorList>
    </citation>
    <scope>NUCLEOTIDE SEQUENCE [LARGE SCALE GENOMIC DNA]</scope>
    <source>
        <strain evidence="5">SCGC-AAA259E17</strain>
    </source>
</reference>
<name>A0A133UF25_9EURY</name>
<keyword evidence="6" id="KW-1185">Reference proteome</keyword>
<feature type="coiled-coil region" evidence="1">
    <location>
        <begin position="87"/>
        <end position="114"/>
    </location>
</feature>
<keyword evidence="1" id="KW-0175">Coiled coil</keyword>
<evidence type="ECO:0000259" key="3">
    <source>
        <dbReference type="Pfam" id="PF20736"/>
    </source>
</evidence>
<accession>A0A133UF25</accession>
<organism evidence="5 6">
    <name type="scientific">candidate division MSBL1 archaeon SCGC-AAA259E17</name>
    <dbReference type="NCBI Taxonomy" id="1698263"/>
    <lineage>
        <taxon>Archaea</taxon>
        <taxon>Methanobacteriati</taxon>
        <taxon>Methanobacteriota</taxon>
        <taxon>candidate division MSBL1</taxon>
    </lineage>
</organism>
<feature type="domain" description="Non-reducing end beta-L-arabinofuranosidase-like GH127 middle" evidence="3">
    <location>
        <begin position="430"/>
        <end position="525"/>
    </location>
</feature>
<proteinExistence type="predicted"/>
<feature type="domain" description="Non-reducing end beta-L-arabinofuranosidase-like GH127 C-terminal" evidence="4">
    <location>
        <begin position="528"/>
        <end position="641"/>
    </location>
</feature>
<evidence type="ECO:0000259" key="2">
    <source>
        <dbReference type="Pfam" id="PF07944"/>
    </source>
</evidence>
<dbReference type="PATRIC" id="fig|1698263.3.peg.665"/>
<evidence type="ECO:0000313" key="6">
    <source>
        <dbReference type="Proteomes" id="UP000070373"/>
    </source>
</evidence>
<evidence type="ECO:0000313" key="5">
    <source>
        <dbReference type="EMBL" id="KXA92779.1"/>
    </source>
</evidence>
<dbReference type="InterPro" id="IPR049046">
    <property type="entry name" value="Beta-AFase-like_GH127_middle"/>
</dbReference>
<dbReference type="InterPro" id="IPR049174">
    <property type="entry name" value="Beta-AFase-like"/>
</dbReference>
<sequence length="648" mass="73696">MKVTDFSESRYAELEGIPLENVEIQDCLLSDKMEINRSKSIPHQLSECERTGRIKNFKIAAGLAEGEVSEHLAADSDVYKILEGISYDLANTDKNKLQREMEKILDLLEKCQEGNGYINTSYQTGGGYLTQSYTTAEDESDRWKDLEHGHELYCGGHLIQAAIAHHRATGKRKFLRIAQRWADLVTEKFGPTARHGTGGHPEIEMALVELYRETEKEDYLNTAKSLLNIRGGKSSGLDGSKYLQDHKPIREQKELTGHAVRQLYLLSGITDIFAETGDDELWEVLSSQWKDLTDKKMAVTGGAGSRYNGEAFGEPYEITNRTGYYETCAGIASFMWNWRMLQVTGEAKYADVMERTLYNTILSGMSRNGREYFYTNPLEHDGGKDLAEQHRGSKRRTTEHFDGTACCPPNLARLLASLPGYVYGKGEKSLYVHHYVNSELNHRIGEKEVTITQGTRYPWKGDIKLKIDPERNLEFSLMLRIPNWAKNTEVRINGDTLNLEPRPGKYLEIHRKWESGDEVNLEFPMHIRKIVANPKVSGNTGCIGLMRGPIVYCIEEVDYPDSELYTVTLPKDAELTTEFDEKVLEDVIIIKGEGKSVPYTQNLYKDLENLNSRRIKSIDFTAVPYFVWANREPGAMRVWIPVTESVLR</sequence>
<dbReference type="PANTHER" id="PTHR43465:SF2">
    <property type="entry name" value="DUF1680 DOMAIN PROTEIN (AFU_ORTHOLOGUE AFUA_1G08910)"/>
    <property type="match status" value="1"/>
</dbReference>
<dbReference type="Pfam" id="PF20736">
    <property type="entry name" value="Glyco_hydro127M"/>
    <property type="match status" value="1"/>
</dbReference>
<comment type="caution">
    <text evidence="5">The sequence shown here is derived from an EMBL/GenBank/DDBJ whole genome shotgun (WGS) entry which is preliminary data.</text>
</comment>
<evidence type="ECO:0000256" key="1">
    <source>
        <dbReference type="SAM" id="Coils"/>
    </source>
</evidence>
<dbReference type="SUPFAM" id="SSF48208">
    <property type="entry name" value="Six-hairpin glycosidases"/>
    <property type="match status" value="1"/>
</dbReference>
<dbReference type="PANTHER" id="PTHR43465">
    <property type="entry name" value="DUF1680 DOMAIN PROTEIN (AFU_ORTHOLOGUE AFUA_1G08910)"/>
    <property type="match status" value="1"/>
</dbReference>
<dbReference type="InterPro" id="IPR008928">
    <property type="entry name" value="6-hairpin_glycosidase_sf"/>
</dbReference>
<protein>
    <recommendedName>
        <fullName evidence="7">Arabinosidase</fullName>
    </recommendedName>
</protein>
<dbReference type="Pfam" id="PF07944">
    <property type="entry name" value="Beta-AFase-like_GH127_cat"/>
    <property type="match status" value="1"/>
</dbReference>